<protein>
    <submittedName>
        <fullName evidence="2">Uncharacterized protein</fullName>
    </submittedName>
</protein>
<keyword evidence="1" id="KW-1133">Transmembrane helix</keyword>
<keyword evidence="1" id="KW-0472">Membrane</keyword>
<evidence type="ECO:0000313" key="3">
    <source>
        <dbReference type="Proteomes" id="UP000499080"/>
    </source>
</evidence>
<evidence type="ECO:0000256" key="1">
    <source>
        <dbReference type="SAM" id="Phobius"/>
    </source>
</evidence>
<keyword evidence="1" id="KW-0812">Transmembrane</keyword>
<name>A0A4Y2PEP6_ARAVE</name>
<dbReference type="AlphaFoldDB" id="A0A4Y2PEP6"/>
<sequence length="92" mass="10659">MWQFRDAGGVVVLIVRPLLQFARTICMFSLVIFTSRSGTIRRLFWDGPRNFERWPDDEDHTSAGTHRPKFRTTPVRGHLTPLDLACIRPGYT</sequence>
<proteinExistence type="predicted"/>
<reference evidence="2 3" key="1">
    <citation type="journal article" date="2019" name="Sci. Rep.">
        <title>Orb-weaving spider Araneus ventricosus genome elucidates the spidroin gene catalogue.</title>
        <authorList>
            <person name="Kono N."/>
            <person name="Nakamura H."/>
            <person name="Ohtoshi R."/>
            <person name="Moran D.A.P."/>
            <person name="Shinohara A."/>
            <person name="Yoshida Y."/>
            <person name="Fujiwara M."/>
            <person name="Mori M."/>
            <person name="Tomita M."/>
            <person name="Arakawa K."/>
        </authorList>
    </citation>
    <scope>NUCLEOTIDE SEQUENCE [LARGE SCALE GENOMIC DNA]</scope>
</reference>
<comment type="caution">
    <text evidence="2">The sequence shown here is derived from an EMBL/GenBank/DDBJ whole genome shotgun (WGS) entry which is preliminary data.</text>
</comment>
<organism evidence="2 3">
    <name type="scientific">Araneus ventricosus</name>
    <name type="common">Orbweaver spider</name>
    <name type="synonym">Epeira ventricosa</name>
    <dbReference type="NCBI Taxonomy" id="182803"/>
    <lineage>
        <taxon>Eukaryota</taxon>
        <taxon>Metazoa</taxon>
        <taxon>Ecdysozoa</taxon>
        <taxon>Arthropoda</taxon>
        <taxon>Chelicerata</taxon>
        <taxon>Arachnida</taxon>
        <taxon>Araneae</taxon>
        <taxon>Araneomorphae</taxon>
        <taxon>Entelegynae</taxon>
        <taxon>Araneoidea</taxon>
        <taxon>Araneidae</taxon>
        <taxon>Araneus</taxon>
    </lineage>
</organism>
<feature type="transmembrane region" description="Helical" evidence="1">
    <location>
        <begin position="12"/>
        <end position="33"/>
    </location>
</feature>
<dbReference type="EMBL" id="BGPR01132776">
    <property type="protein sequence ID" value="GBN49834.1"/>
    <property type="molecule type" value="Genomic_DNA"/>
</dbReference>
<gene>
    <name evidence="2" type="ORF">AVEN_83896_1</name>
</gene>
<accession>A0A4Y2PEP6</accession>
<keyword evidence="3" id="KW-1185">Reference proteome</keyword>
<evidence type="ECO:0000313" key="2">
    <source>
        <dbReference type="EMBL" id="GBN49834.1"/>
    </source>
</evidence>
<dbReference type="Proteomes" id="UP000499080">
    <property type="component" value="Unassembled WGS sequence"/>
</dbReference>